<dbReference type="Proteomes" id="UP001486207">
    <property type="component" value="Unassembled WGS sequence"/>
</dbReference>
<dbReference type="SUPFAM" id="SSF47336">
    <property type="entry name" value="ACP-like"/>
    <property type="match status" value="1"/>
</dbReference>
<dbReference type="SMART" id="SM00823">
    <property type="entry name" value="PKS_PP"/>
    <property type="match status" value="1"/>
</dbReference>
<dbReference type="RefSeq" id="WP_190069779.1">
    <property type="nucleotide sequence ID" value="NZ_BNBM01000003.1"/>
</dbReference>
<organism evidence="5 6">
    <name type="scientific">Streptomyces lanatus</name>
    <dbReference type="NCBI Taxonomy" id="66900"/>
    <lineage>
        <taxon>Bacteria</taxon>
        <taxon>Bacillati</taxon>
        <taxon>Actinomycetota</taxon>
        <taxon>Actinomycetes</taxon>
        <taxon>Kitasatosporales</taxon>
        <taxon>Streptomycetaceae</taxon>
        <taxon>Streptomyces</taxon>
    </lineage>
</organism>
<comment type="caution">
    <text evidence="5">The sequence shown here is derived from an EMBL/GenBank/DDBJ whole genome shotgun (WGS) entry which is preliminary data.</text>
</comment>
<dbReference type="InterPro" id="IPR036736">
    <property type="entry name" value="ACP-like_sf"/>
</dbReference>
<dbReference type="Gene3D" id="3.30.559.30">
    <property type="entry name" value="Nonribosomal peptide synthetase, condensation domain"/>
    <property type="match status" value="1"/>
</dbReference>
<dbReference type="NCBIfam" id="TIGR01733">
    <property type="entry name" value="AA-adenyl-dom"/>
    <property type="match status" value="1"/>
</dbReference>
<protein>
    <submittedName>
        <fullName evidence="5">Non-ribosomal peptide synthetase</fullName>
    </submittedName>
</protein>
<evidence type="ECO:0000256" key="1">
    <source>
        <dbReference type="ARBA" id="ARBA00001957"/>
    </source>
</evidence>
<dbReference type="InterPro" id="IPR001242">
    <property type="entry name" value="Condensation_dom"/>
</dbReference>
<keyword evidence="2" id="KW-0596">Phosphopantetheine</keyword>
<comment type="cofactor">
    <cofactor evidence="1">
        <name>pantetheine 4'-phosphate</name>
        <dbReference type="ChEBI" id="CHEBI:47942"/>
    </cofactor>
</comment>
<proteinExistence type="predicted"/>
<dbReference type="Pfam" id="PF00756">
    <property type="entry name" value="Esterase"/>
    <property type="match status" value="1"/>
</dbReference>
<dbReference type="EMBL" id="JBEPFB010000002">
    <property type="protein sequence ID" value="MER7372368.1"/>
    <property type="molecule type" value="Genomic_DNA"/>
</dbReference>
<dbReference type="InterPro" id="IPR000873">
    <property type="entry name" value="AMP-dep_synth/lig_dom"/>
</dbReference>
<evidence type="ECO:0000256" key="3">
    <source>
        <dbReference type="ARBA" id="ARBA00022553"/>
    </source>
</evidence>
<evidence type="ECO:0000256" key="2">
    <source>
        <dbReference type="ARBA" id="ARBA00022450"/>
    </source>
</evidence>
<dbReference type="Gene3D" id="3.40.50.1820">
    <property type="entry name" value="alpha/beta hydrolase"/>
    <property type="match status" value="1"/>
</dbReference>
<dbReference type="InterPro" id="IPR009081">
    <property type="entry name" value="PP-bd_ACP"/>
</dbReference>
<evidence type="ECO:0000313" key="6">
    <source>
        <dbReference type="Proteomes" id="UP001486207"/>
    </source>
</evidence>
<feature type="domain" description="Carrier" evidence="4">
    <location>
        <begin position="962"/>
        <end position="1036"/>
    </location>
</feature>
<evidence type="ECO:0000259" key="4">
    <source>
        <dbReference type="PROSITE" id="PS50075"/>
    </source>
</evidence>
<dbReference type="Gene3D" id="1.10.1200.10">
    <property type="entry name" value="ACP-like"/>
    <property type="match status" value="1"/>
</dbReference>
<dbReference type="Pfam" id="PF13193">
    <property type="entry name" value="AMP-binding_C"/>
    <property type="match status" value="1"/>
</dbReference>
<gene>
    <name evidence="5" type="ORF">ABT384_06845</name>
</gene>
<dbReference type="Gene3D" id="3.30.300.30">
    <property type="match status" value="1"/>
</dbReference>
<dbReference type="SUPFAM" id="SSF56801">
    <property type="entry name" value="Acetyl-CoA synthetase-like"/>
    <property type="match status" value="1"/>
</dbReference>
<evidence type="ECO:0000313" key="5">
    <source>
        <dbReference type="EMBL" id="MER7372368.1"/>
    </source>
</evidence>
<dbReference type="InterPro" id="IPR029058">
    <property type="entry name" value="AB_hydrolase_fold"/>
</dbReference>
<sequence>MVKFEPRPTNPFPLVRGATTDFPLSAGQERLWWLHQWETSYEYHITGGWRFPDGVDQAALATALACLVRRHQILRTRFVLRADGTVAQEVADVIDVPVVWAGTDWRAAVDRAVREPFDLARPPLLRVVVAELDDGYGLLMSLHHIITDRWSMDVLARDLFELYEAALKQREPELPELAVQYGDYADWQRRFLDSGALQPQLERRVAALRGSERLELTPDRPRSTANDATGGTVVVELSEEATAAMTALAWRARATPAVVVTAALAATLSAYSGRTDVVVGAIVSDRPRPELQDLIGFFINTVALRIDLSGEPLTFRSLVTRTRDAWMAADAHQDVPFESIVGALHAGSEDRRNPLFDIAVNHAGDRVSLAEAPGAPTWWYPELPVTARFDLSLTTQVVDGRLRASFVYRSALFDEAPTAALAATYIRLLEQGVSDPDQPLRQLPLIEEPERERLHSTNDATPAPTATIVERVQEQAASHPTAPAVVGASGKLTYGQLNESANRLARHLLTLGAGPERVIAVCLDKTIERYVVLLAVAKTGAAYLPLDPAHPADRLRFLLSDAGAILTVVSPGLDDHLPDGVVPKLVLGSLDLSGYDAGDLERAALPDNLAYLISTSGSTGAPKSVAVSHRALSRLVAGVPRHLDVGPGTTFLQCGPLTFDVAVLEWAPLAHGGRVVVTDTGTLLDGLDDVVRTHAVTTLKLVSPQLDLLVERDIGTLAGLSRLVVGGDVVNPRSFAAARAGLPGCRVTASYGPTECTVLATLFDGGEWEAGRVPIGYALPHTRVYLLDRDLRPVPVGMRGEIHLAGDGLARGYHGRPDLTAAAFVPDPYGPPGARMYRTGDVGRYLPSGAIDFLGRADKQVKIRGFRIELSEIEHVLLREPEITSAVVLRVESPTGPALAAYVVATAPVDVSTLRARLGLSLPAYMLPDHVIEVPRIPLTANNKVDREALPPVAEAEPGSAQPSTGLEARVVEAWSGVLGRTVPADADFFAHGGHSLLVPRATAAIRRLLGREVPLRLMMTHRTPAAYAAAILAETAPDAVPGEHRLERQVWRSLSFPGERRLDLYVPDGDPGPEPRTLIVLDGSEFVDIMRLPALLDRLIHQHRIPPTAALFVSPAEWSVRNRELLDEKFVDVLADELIPYLRDRLGKGWPSGGRTTAVGASLGAVTAVRAALHRPDRFDGAVGMSGPLTDHRLAQATPGDPGPARFFLSASREEADAMLDGGISQLDATKRTGEDLALRGHVVRCAYGDGGHTYAAWEAMLPEAIGWALSGGNNDQDGDVDHV</sequence>
<keyword evidence="3" id="KW-0597">Phosphoprotein</keyword>
<dbReference type="Pfam" id="PF00501">
    <property type="entry name" value="AMP-binding"/>
    <property type="match status" value="1"/>
</dbReference>
<dbReference type="InterPro" id="IPR023213">
    <property type="entry name" value="CAT-like_dom_sf"/>
</dbReference>
<reference evidence="5 6" key="1">
    <citation type="submission" date="2024-06" db="EMBL/GenBank/DDBJ databases">
        <title>The Natural Products Discovery Center: Release of the First 8490 Sequenced Strains for Exploring Actinobacteria Biosynthetic Diversity.</title>
        <authorList>
            <person name="Kalkreuter E."/>
            <person name="Kautsar S.A."/>
            <person name="Yang D."/>
            <person name="Bader C.D."/>
            <person name="Teijaro C.N."/>
            <person name="Fluegel L."/>
            <person name="Davis C.M."/>
            <person name="Simpson J.R."/>
            <person name="Lauterbach L."/>
            <person name="Steele A.D."/>
            <person name="Gui C."/>
            <person name="Meng S."/>
            <person name="Li G."/>
            <person name="Viehrig K."/>
            <person name="Ye F."/>
            <person name="Su P."/>
            <person name="Kiefer A.F."/>
            <person name="Nichols A."/>
            <person name="Cepeda A.J."/>
            <person name="Yan W."/>
            <person name="Fan B."/>
            <person name="Jiang Y."/>
            <person name="Adhikari A."/>
            <person name="Zheng C.-J."/>
            <person name="Schuster L."/>
            <person name="Cowan T.M."/>
            <person name="Smanski M.J."/>
            <person name="Chevrette M.G."/>
            <person name="De Carvalho L.P.S."/>
            <person name="Shen B."/>
        </authorList>
    </citation>
    <scope>NUCLEOTIDE SEQUENCE [LARGE SCALE GENOMIC DNA]</scope>
    <source>
        <strain evidence="5 6">NPDC000155</strain>
    </source>
</reference>
<dbReference type="CDD" id="cd12117">
    <property type="entry name" value="A_NRPS_Srf_like"/>
    <property type="match status" value="1"/>
</dbReference>
<dbReference type="InterPro" id="IPR045851">
    <property type="entry name" value="AMP-bd_C_sf"/>
</dbReference>
<dbReference type="PROSITE" id="PS50075">
    <property type="entry name" value="CARRIER"/>
    <property type="match status" value="1"/>
</dbReference>
<dbReference type="SUPFAM" id="SSF53474">
    <property type="entry name" value="alpha/beta-Hydrolases"/>
    <property type="match status" value="1"/>
</dbReference>
<dbReference type="Pfam" id="PF00550">
    <property type="entry name" value="PP-binding"/>
    <property type="match status" value="1"/>
</dbReference>
<dbReference type="PANTHER" id="PTHR45527">
    <property type="entry name" value="NONRIBOSOMAL PEPTIDE SYNTHETASE"/>
    <property type="match status" value="1"/>
</dbReference>
<dbReference type="Gene3D" id="2.30.38.10">
    <property type="entry name" value="Luciferase, Domain 3"/>
    <property type="match status" value="1"/>
</dbReference>
<dbReference type="CDD" id="cd19531">
    <property type="entry name" value="LCL_NRPS-like"/>
    <property type="match status" value="1"/>
</dbReference>
<dbReference type="Pfam" id="PF00668">
    <property type="entry name" value="Condensation"/>
    <property type="match status" value="1"/>
</dbReference>
<dbReference type="InterPro" id="IPR020806">
    <property type="entry name" value="PKS_PP-bd"/>
</dbReference>
<dbReference type="PANTHER" id="PTHR45527:SF1">
    <property type="entry name" value="FATTY ACID SYNTHASE"/>
    <property type="match status" value="1"/>
</dbReference>
<keyword evidence="6" id="KW-1185">Reference proteome</keyword>
<dbReference type="InterPro" id="IPR025110">
    <property type="entry name" value="AMP-bd_C"/>
</dbReference>
<dbReference type="InterPro" id="IPR010071">
    <property type="entry name" value="AA_adenyl_dom"/>
</dbReference>
<dbReference type="SUPFAM" id="SSF52777">
    <property type="entry name" value="CoA-dependent acyltransferases"/>
    <property type="match status" value="2"/>
</dbReference>
<accession>A0ABV1XL83</accession>
<dbReference type="Gene3D" id="3.30.559.10">
    <property type="entry name" value="Chloramphenicol acetyltransferase-like domain"/>
    <property type="match status" value="1"/>
</dbReference>
<dbReference type="InterPro" id="IPR000801">
    <property type="entry name" value="Esterase-like"/>
</dbReference>
<name>A0ABV1XL83_9ACTN</name>
<dbReference type="Gene3D" id="3.40.50.980">
    <property type="match status" value="2"/>
</dbReference>